<dbReference type="Gene3D" id="2.40.30.170">
    <property type="match status" value="1"/>
</dbReference>
<organism evidence="7 8">
    <name type="scientific">Hyunsoonleella flava</name>
    <dbReference type="NCBI Taxonomy" id="2527939"/>
    <lineage>
        <taxon>Bacteria</taxon>
        <taxon>Pseudomonadati</taxon>
        <taxon>Bacteroidota</taxon>
        <taxon>Flavobacteriia</taxon>
        <taxon>Flavobacteriales</taxon>
        <taxon>Flavobacteriaceae</taxon>
    </lineage>
</organism>
<dbReference type="SUPFAM" id="SSF111369">
    <property type="entry name" value="HlyD-like secretion proteins"/>
    <property type="match status" value="1"/>
</dbReference>
<dbReference type="PANTHER" id="PTHR30469">
    <property type="entry name" value="MULTIDRUG RESISTANCE PROTEIN MDTA"/>
    <property type="match status" value="1"/>
</dbReference>
<evidence type="ECO:0000259" key="3">
    <source>
        <dbReference type="Pfam" id="PF25893"/>
    </source>
</evidence>
<dbReference type="InterPro" id="IPR006143">
    <property type="entry name" value="RND_pump_MFP"/>
</dbReference>
<feature type="domain" description="CzcB-like barrel-sandwich hybrid" evidence="5">
    <location>
        <begin position="100"/>
        <end position="225"/>
    </location>
</feature>
<evidence type="ECO:0000259" key="5">
    <source>
        <dbReference type="Pfam" id="PF25973"/>
    </source>
</evidence>
<proteinExistence type="inferred from homology"/>
<gene>
    <name evidence="7" type="ORF">EYD45_11950</name>
</gene>
<feature type="coiled-coil region" evidence="2">
    <location>
        <begin position="34"/>
        <end position="61"/>
    </location>
</feature>
<evidence type="ECO:0000313" key="8">
    <source>
        <dbReference type="Proteomes" id="UP000291142"/>
    </source>
</evidence>
<sequence>MKYTSITLLALIVLTSCGGDKNTSVEDIIASQDLAQIRQKKTELDAQVQEISAQLKLLEKEIKTLDPQEKIPLITTFKAEEKVFNHFVELQGNVSTKQNVVITAEYGGVLTRVYVREGQNVKKGQTLAKIDDGGLSQQLAQVKIQADLAKTTFERQKRLWDQKIGSEIQFLQAKSNYEAQQEMVNQLQQQVGKTVVRAPFSGTIDDVITEQGNVVAPGQSQLFRIVNLDDMYIETDVPERYVSAIVPGKDVEVDFPVLGKEVDAKVRQAGNFINPANRTFKVEVALPKKDVSIKPNLTAKLKINDYTNDKAILIPQSIISENAQGEQYVYTISDKDGKKAKAKRAIISTGKTQGDYIEVLSGIANGDEIIEEGARSVKDGQEVKILEYENGN</sequence>
<evidence type="ECO:0000256" key="2">
    <source>
        <dbReference type="SAM" id="Coils"/>
    </source>
</evidence>
<dbReference type="Pfam" id="PF25973">
    <property type="entry name" value="BSH_CzcB"/>
    <property type="match status" value="1"/>
</dbReference>
<dbReference type="PROSITE" id="PS51257">
    <property type="entry name" value="PROKAR_LIPOPROTEIN"/>
    <property type="match status" value="1"/>
</dbReference>
<keyword evidence="2" id="KW-0175">Coiled coil</keyword>
<dbReference type="NCBIfam" id="TIGR01730">
    <property type="entry name" value="RND_mfp"/>
    <property type="match status" value="1"/>
</dbReference>
<comment type="caution">
    <text evidence="7">The sequence shown here is derived from an EMBL/GenBank/DDBJ whole genome shotgun (WGS) entry which is preliminary data.</text>
</comment>
<name>A0A4Q9FD21_9FLAO</name>
<dbReference type="Proteomes" id="UP000291142">
    <property type="component" value="Unassembled WGS sequence"/>
</dbReference>
<reference evidence="7 8" key="1">
    <citation type="submission" date="2019-02" db="EMBL/GenBank/DDBJ databases">
        <title>Hyunsoonleella sp., isolated from marine sediment.</title>
        <authorList>
            <person name="Liu B.-T."/>
        </authorList>
    </citation>
    <scope>NUCLEOTIDE SEQUENCE [LARGE SCALE GENOMIC DNA]</scope>
    <source>
        <strain evidence="7 8">T58</strain>
    </source>
</reference>
<dbReference type="Gene3D" id="2.40.420.20">
    <property type="match status" value="1"/>
</dbReference>
<accession>A0A4Q9FD21</accession>
<dbReference type="Gene3D" id="1.10.287.470">
    <property type="entry name" value="Helix hairpin bin"/>
    <property type="match status" value="1"/>
</dbReference>
<evidence type="ECO:0000259" key="6">
    <source>
        <dbReference type="Pfam" id="PF25989"/>
    </source>
</evidence>
<dbReference type="OrthoDB" id="9806939at2"/>
<dbReference type="InterPro" id="IPR058637">
    <property type="entry name" value="YknX-like_C"/>
</dbReference>
<feature type="domain" description="YknX-like C-terminal permuted SH3-like" evidence="6">
    <location>
        <begin position="314"/>
        <end position="385"/>
    </location>
</feature>
<dbReference type="InterPro" id="IPR058648">
    <property type="entry name" value="HH_CzcB-like"/>
</dbReference>
<evidence type="ECO:0000256" key="1">
    <source>
        <dbReference type="ARBA" id="ARBA00009477"/>
    </source>
</evidence>
<dbReference type="Gene3D" id="2.40.50.100">
    <property type="match status" value="1"/>
</dbReference>
<dbReference type="Pfam" id="PF25989">
    <property type="entry name" value="YknX_C"/>
    <property type="match status" value="1"/>
</dbReference>
<dbReference type="AlphaFoldDB" id="A0A4Q9FD21"/>
<comment type="similarity">
    <text evidence="1">Belongs to the membrane fusion protein (MFP) (TC 8.A.1) family.</text>
</comment>
<evidence type="ECO:0000313" key="7">
    <source>
        <dbReference type="EMBL" id="TBN02415.1"/>
    </source>
</evidence>
<dbReference type="RefSeq" id="WP_130964791.1">
    <property type="nucleotide sequence ID" value="NZ_SIRT01000010.1"/>
</dbReference>
<dbReference type="Pfam" id="PF25954">
    <property type="entry name" value="Beta-barrel_RND_2"/>
    <property type="match status" value="1"/>
</dbReference>
<evidence type="ECO:0000259" key="4">
    <source>
        <dbReference type="Pfam" id="PF25954"/>
    </source>
</evidence>
<feature type="domain" description="CusB-like beta-barrel" evidence="4">
    <location>
        <begin position="233"/>
        <end position="304"/>
    </location>
</feature>
<dbReference type="InterPro" id="IPR058792">
    <property type="entry name" value="Beta-barrel_RND_2"/>
</dbReference>
<protein>
    <submittedName>
        <fullName evidence="7">Efflux RND transporter periplasmic adaptor subunit</fullName>
    </submittedName>
</protein>
<dbReference type="GO" id="GO:1990281">
    <property type="term" value="C:efflux pump complex"/>
    <property type="evidence" value="ECO:0007669"/>
    <property type="project" value="TreeGrafter"/>
</dbReference>
<dbReference type="InterPro" id="IPR058647">
    <property type="entry name" value="BSH_CzcB-like"/>
</dbReference>
<feature type="domain" description="CzcB-like alpha-helical hairpin" evidence="3">
    <location>
        <begin position="136"/>
        <end position="191"/>
    </location>
</feature>
<dbReference type="PANTHER" id="PTHR30469:SF15">
    <property type="entry name" value="HLYD FAMILY OF SECRETION PROTEINS"/>
    <property type="match status" value="1"/>
</dbReference>
<dbReference type="GO" id="GO:0015562">
    <property type="term" value="F:efflux transmembrane transporter activity"/>
    <property type="evidence" value="ECO:0007669"/>
    <property type="project" value="TreeGrafter"/>
</dbReference>
<dbReference type="EMBL" id="SIRT01000010">
    <property type="protein sequence ID" value="TBN02415.1"/>
    <property type="molecule type" value="Genomic_DNA"/>
</dbReference>
<dbReference type="Pfam" id="PF25893">
    <property type="entry name" value="HH_CzcB"/>
    <property type="match status" value="1"/>
</dbReference>
<keyword evidence="8" id="KW-1185">Reference proteome</keyword>